<proteinExistence type="predicted"/>
<reference evidence="3 4" key="1">
    <citation type="submission" date="2011-09" db="EMBL/GenBank/DDBJ databases">
        <title>The permanent draft genome of Caldithrix abyssi DSM 13497.</title>
        <authorList>
            <consortium name="US DOE Joint Genome Institute (JGI-PGF)"/>
            <person name="Lucas S."/>
            <person name="Han J."/>
            <person name="Lapidus A."/>
            <person name="Bruce D."/>
            <person name="Goodwin L."/>
            <person name="Pitluck S."/>
            <person name="Peters L."/>
            <person name="Kyrpides N."/>
            <person name="Mavromatis K."/>
            <person name="Ivanova N."/>
            <person name="Mikhailova N."/>
            <person name="Chertkov O."/>
            <person name="Detter J.C."/>
            <person name="Tapia R."/>
            <person name="Han C."/>
            <person name="Land M."/>
            <person name="Hauser L."/>
            <person name="Markowitz V."/>
            <person name="Cheng J.-F."/>
            <person name="Hugenholtz P."/>
            <person name="Woyke T."/>
            <person name="Wu D."/>
            <person name="Spring S."/>
            <person name="Brambilla E."/>
            <person name="Klenk H.-P."/>
            <person name="Eisen J.A."/>
        </authorList>
    </citation>
    <scope>NUCLEOTIDE SEQUENCE [LARGE SCALE GENOMIC DNA]</scope>
    <source>
        <strain evidence="3 4">DSM 13497</strain>
    </source>
</reference>
<dbReference type="OrthoDB" id="1162833at2"/>
<dbReference type="Proteomes" id="UP000183868">
    <property type="component" value="Chromosome"/>
</dbReference>
<dbReference type="eggNOG" id="ENOG5032XRW">
    <property type="taxonomic scope" value="Bacteria"/>
</dbReference>
<feature type="transmembrane region" description="Helical" evidence="1">
    <location>
        <begin position="111"/>
        <end position="129"/>
    </location>
</feature>
<sequence length="165" mass="18873">MSGKNLLHYASNGFLLLIPVFFWNLILATRLPEPYQLNNFWHNIPRLLGITENILRAAVFLVPLFLKIGFKEPRQKLGWCLYGLGVGLYFASWMMQIYFAESSWSRSAAGFLAPAYTSVIWLFGIGLIGKELFFKVPYHHSVYLALAAGFGLIHSLHAYLIYLRI</sequence>
<feature type="transmembrane region" description="Helical" evidence="1">
    <location>
        <begin position="7"/>
        <end position="27"/>
    </location>
</feature>
<dbReference type="AlphaFoldDB" id="H1XNH1"/>
<dbReference type="EMBL" id="CP018099">
    <property type="protein sequence ID" value="APF18104.1"/>
    <property type="molecule type" value="Genomic_DNA"/>
</dbReference>
<accession>H1XNH1</accession>
<dbReference type="PaxDb" id="880073-Calab_2532"/>
<dbReference type="RefSeq" id="WP_006929396.1">
    <property type="nucleotide sequence ID" value="NZ_CM001402.1"/>
</dbReference>
<keyword evidence="1" id="KW-1133">Transmembrane helix</keyword>
<dbReference type="KEGG" id="caby:Cabys_1355"/>
<keyword evidence="1" id="KW-0812">Transmembrane</keyword>
<name>H1XNH1_CALAY</name>
<feature type="transmembrane region" description="Helical" evidence="1">
    <location>
        <begin position="141"/>
        <end position="162"/>
    </location>
</feature>
<dbReference type="HOGENOM" id="CLU_1607793_0_0_0"/>
<evidence type="ECO:0000313" key="2">
    <source>
        <dbReference type="EMBL" id="APF18104.1"/>
    </source>
</evidence>
<evidence type="ECO:0000313" key="4">
    <source>
        <dbReference type="Proteomes" id="UP000004671"/>
    </source>
</evidence>
<dbReference type="Proteomes" id="UP000004671">
    <property type="component" value="Chromosome"/>
</dbReference>
<feature type="transmembrane region" description="Helical" evidence="1">
    <location>
        <begin position="47"/>
        <end position="66"/>
    </location>
</feature>
<keyword evidence="4" id="KW-1185">Reference proteome</keyword>
<gene>
    <name evidence="2" type="ORF">Cabys_1355</name>
    <name evidence="3" type="ORF">Calab_2532</name>
</gene>
<evidence type="ECO:0000313" key="5">
    <source>
        <dbReference type="Proteomes" id="UP000183868"/>
    </source>
</evidence>
<protein>
    <submittedName>
        <fullName evidence="3">Uncharacterized protein</fullName>
    </submittedName>
</protein>
<dbReference type="InParanoid" id="H1XNH1"/>
<keyword evidence="1" id="KW-0472">Membrane</keyword>
<feature type="transmembrane region" description="Helical" evidence="1">
    <location>
        <begin position="78"/>
        <end position="99"/>
    </location>
</feature>
<organism evidence="3 4">
    <name type="scientific">Caldithrix abyssi DSM 13497</name>
    <dbReference type="NCBI Taxonomy" id="880073"/>
    <lineage>
        <taxon>Bacteria</taxon>
        <taxon>Pseudomonadati</taxon>
        <taxon>Calditrichota</taxon>
        <taxon>Calditrichia</taxon>
        <taxon>Calditrichales</taxon>
        <taxon>Calditrichaceae</taxon>
        <taxon>Caldithrix</taxon>
    </lineage>
</organism>
<evidence type="ECO:0000256" key="1">
    <source>
        <dbReference type="SAM" id="Phobius"/>
    </source>
</evidence>
<reference evidence="2 5" key="2">
    <citation type="submission" date="2016-11" db="EMBL/GenBank/DDBJ databases">
        <title>Genomic analysis of Caldithrix abyssi and proposal of a novel bacterial phylum Caldithrichaeota.</title>
        <authorList>
            <person name="Kublanov I."/>
            <person name="Sigalova O."/>
            <person name="Gavrilov S."/>
            <person name="Lebedinsky A."/>
            <person name="Ivanova N."/>
            <person name="Daum C."/>
            <person name="Reddy T."/>
            <person name="Klenk H.P."/>
            <person name="Goker M."/>
            <person name="Reva O."/>
            <person name="Miroshnichenko M."/>
            <person name="Kyprides N."/>
            <person name="Woyke T."/>
            <person name="Gelfand M."/>
        </authorList>
    </citation>
    <scope>NUCLEOTIDE SEQUENCE [LARGE SCALE GENOMIC DNA]</scope>
    <source>
        <strain evidence="2 5">LF13</strain>
    </source>
</reference>
<dbReference type="STRING" id="880073.Cabys_1355"/>
<evidence type="ECO:0000313" key="3">
    <source>
        <dbReference type="EMBL" id="EHO42142.1"/>
    </source>
</evidence>
<dbReference type="EMBL" id="CM001402">
    <property type="protein sequence ID" value="EHO42142.1"/>
    <property type="molecule type" value="Genomic_DNA"/>
</dbReference>